<name>A0A1C7D4G5_9SPHN</name>
<sequence>MSTPEPVETAKRLYAAFAAGDMDAIAAMLGDDVRWIEAEGGPYEKSNPHIGFEGVLNGVFAPILGEYDDFAATPERFTSEGNRVVSEGRYTGMHKATGAKLNAQFVHSFEMDGDRIKAMQQYTDTYQWRSHAGE</sequence>
<organism evidence="2 3">
    <name type="scientific">Paraurantiacibacter namhicola</name>
    <dbReference type="NCBI Taxonomy" id="645517"/>
    <lineage>
        <taxon>Bacteria</taxon>
        <taxon>Pseudomonadati</taxon>
        <taxon>Pseudomonadota</taxon>
        <taxon>Alphaproteobacteria</taxon>
        <taxon>Sphingomonadales</taxon>
        <taxon>Erythrobacteraceae</taxon>
        <taxon>Paraurantiacibacter</taxon>
    </lineage>
</organism>
<evidence type="ECO:0000259" key="1">
    <source>
        <dbReference type="Pfam" id="PF12680"/>
    </source>
</evidence>
<evidence type="ECO:0000313" key="2">
    <source>
        <dbReference type="EMBL" id="ANU06339.1"/>
    </source>
</evidence>
<dbReference type="Gene3D" id="3.10.450.50">
    <property type="match status" value="1"/>
</dbReference>
<dbReference type="OrthoDB" id="8451859at2"/>
<dbReference type="STRING" id="645517.A6F65_00011"/>
<accession>A0A1C7D4G5</accession>
<dbReference type="KEGG" id="anh:A6F65_00011"/>
<dbReference type="AlphaFoldDB" id="A0A1C7D4G5"/>
<evidence type="ECO:0000313" key="3">
    <source>
        <dbReference type="Proteomes" id="UP000092698"/>
    </source>
</evidence>
<dbReference type="InterPro" id="IPR032710">
    <property type="entry name" value="NTF2-like_dom_sf"/>
</dbReference>
<dbReference type="Proteomes" id="UP000092698">
    <property type="component" value="Chromosome"/>
</dbReference>
<dbReference type="SUPFAM" id="SSF54427">
    <property type="entry name" value="NTF2-like"/>
    <property type="match status" value="1"/>
</dbReference>
<dbReference type="Pfam" id="PF12680">
    <property type="entry name" value="SnoaL_2"/>
    <property type="match status" value="1"/>
</dbReference>
<proteinExistence type="predicted"/>
<gene>
    <name evidence="2" type="ORF">A6F65_00011</name>
</gene>
<dbReference type="PANTHER" id="PTHR41252">
    <property type="entry name" value="BLR2505 PROTEIN"/>
    <property type="match status" value="1"/>
</dbReference>
<dbReference type="RefSeq" id="WP_067784341.1">
    <property type="nucleotide sequence ID" value="NZ_CP016545.1"/>
</dbReference>
<reference evidence="2 3" key="1">
    <citation type="submission" date="2016-07" db="EMBL/GenBank/DDBJ databases">
        <title>Complete genome sequence of Altererythrobacter namhicola JCM 16345T, containing esterase-encoding genes.</title>
        <authorList>
            <person name="Cheng H."/>
            <person name="Wu Y.-H."/>
            <person name="Jian S.-L."/>
            <person name="Huo Y.-Y."/>
            <person name="Wang C.-S."/>
            <person name="Xu X.-W."/>
        </authorList>
    </citation>
    <scope>NUCLEOTIDE SEQUENCE [LARGE SCALE GENOMIC DNA]</scope>
    <source>
        <strain evidence="2 3">JCM 16345</strain>
    </source>
</reference>
<protein>
    <submittedName>
        <fullName evidence="2">SnoaL-like domain protein</fullName>
    </submittedName>
</protein>
<dbReference type="EMBL" id="CP016545">
    <property type="protein sequence ID" value="ANU06339.1"/>
    <property type="molecule type" value="Genomic_DNA"/>
</dbReference>
<dbReference type="InterPro" id="IPR037401">
    <property type="entry name" value="SnoaL-like"/>
</dbReference>
<feature type="domain" description="SnoaL-like" evidence="1">
    <location>
        <begin position="11"/>
        <end position="118"/>
    </location>
</feature>
<keyword evidence="3" id="KW-1185">Reference proteome</keyword>
<dbReference type="PANTHER" id="PTHR41252:SF1">
    <property type="entry name" value="BLR2505 PROTEIN"/>
    <property type="match status" value="1"/>
</dbReference>